<proteinExistence type="predicted"/>
<accession>A0ACB7T3U6</accession>
<reference evidence="1" key="1">
    <citation type="submission" date="2020-05" db="EMBL/GenBank/DDBJ databases">
        <title>Large-scale comparative analyses of tick genomes elucidate their genetic diversity and vector capacities.</title>
        <authorList>
            <person name="Jia N."/>
            <person name="Wang J."/>
            <person name="Shi W."/>
            <person name="Du L."/>
            <person name="Sun Y."/>
            <person name="Zhan W."/>
            <person name="Jiang J."/>
            <person name="Wang Q."/>
            <person name="Zhang B."/>
            <person name="Ji P."/>
            <person name="Sakyi L.B."/>
            <person name="Cui X."/>
            <person name="Yuan T."/>
            <person name="Jiang B."/>
            <person name="Yang W."/>
            <person name="Lam T.T.-Y."/>
            <person name="Chang Q."/>
            <person name="Ding S."/>
            <person name="Wang X."/>
            <person name="Zhu J."/>
            <person name="Ruan X."/>
            <person name="Zhao L."/>
            <person name="Wei J."/>
            <person name="Que T."/>
            <person name="Du C."/>
            <person name="Cheng J."/>
            <person name="Dai P."/>
            <person name="Han X."/>
            <person name="Huang E."/>
            <person name="Gao Y."/>
            <person name="Liu J."/>
            <person name="Shao H."/>
            <person name="Ye R."/>
            <person name="Li L."/>
            <person name="Wei W."/>
            <person name="Wang X."/>
            <person name="Wang C."/>
            <person name="Yang T."/>
            <person name="Huo Q."/>
            <person name="Li W."/>
            <person name="Guo W."/>
            <person name="Chen H."/>
            <person name="Zhou L."/>
            <person name="Ni X."/>
            <person name="Tian J."/>
            <person name="Zhou Y."/>
            <person name="Sheng Y."/>
            <person name="Liu T."/>
            <person name="Pan Y."/>
            <person name="Xia L."/>
            <person name="Li J."/>
            <person name="Zhao F."/>
            <person name="Cao W."/>
        </authorList>
    </citation>
    <scope>NUCLEOTIDE SEQUENCE</scope>
    <source>
        <strain evidence="1">Hyas-2018</strain>
    </source>
</reference>
<protein>
    <submittedName>
        <fullName evidence="1">Uncharacterized protein</fullName>
    </submittedName>
</protein>
<evidence type="ECO:0000313" key="1">
    <source>
        <dbReference type="EMBL" id="KAH6940042.1"/>
    </source>
</evidence>
<organism evidence="1 2">
    <name type="scientific">Hyalomma asiaticum</name>
    <name type="common">Tick</name>
    <dbReference type="NCBI Taxonomy" id="266040"/>
    <lineage>
        <taxon>Eukaryota</taxon>
        <taxon>Metazoa</taxon>
        <taxon>Ecdysozoa</taxon>
        <taxon>Arthropoda</taxon>
        <taxon>Chelicerata</taxon>
        <taxon>Arachnida</taxon>
        <taxon>Acari</taxon>
        <taxon>Parasitiformes</taxon>
        <taxon>Ixodida</taxon>
        <taxon>Ixodoidea</taxon>
        <taxon>Ixodidae</taxon>
        <taxon>Hyalomminae</taxon>
        <taxon>Hyalomma</taxon>
    </lineage>
</organism>
<gene>
    <name evidence="1" type="ORF">HPB50_024491</name>
</gene>
<dbReference type="EMBL" id="CM023482">
    <property type="protein sequence ID" value="KAH6940042.1"/>
    <property type="molecule type" value="Genomic_DNA"/>
</dbReference>
<comment type="caution">
    <text evidence="1">The sequence shown here is derived from an EMBL/GenBank/DDBJ whole genome shotgun (WGS) entry which is preliminary data.</text>
</comment>
<evidence type="ECO:0000313" key="2">
    <source>
        <dbReference type="Proteomes" id="UP000821845"/>
    </source>
</evidence>
<dbReference type="Proteomes" id="UP000821845">
    <property type="component" value="Chromosome 2"/>
</dbReference>
<name>A0ACB7T3U6_HYAAI</name>
<sequence>MSDPKIPGVPVSPPSNGNRTPEEPTRPSRPDGNDGSDGYHHDDEMHGWRNSTQAATVRLHGECMPHAALDYGKQDAPTI</sequence>
<keyword evidence="2" id="KW-1185">Reference proteome</keyword>